<dbReference type="Gene3D" id="3.40.50.12780">
    <property type="entry name" value="N-terminal domain of ligase-like"/>
    <property type="match status" value="1"/>
</dbReference>
<dbReference type="EMBL" id="CAJPVJ010031714">
    <property type="protein sequence ID" value="CAG2180416.1"/>
    <property type="molecule type" value="Genomic_DNA"/>
</dbReference>
<dbReference type="EMBL" id="OC946539">
    <property type="protein sequence ID" value="CAD7663279.1"/>
    <property type="molecule type" value="Genomic_DNA"/>
</dbReference>
<dbReference type="InterPro" id="IPR045851">
    <property type="entry name" value="AMP-bd_C_sf"/>
</dbReference>
<evidence type="ECO:0000256" key="1">
    <source>
        <dbReference type="ARBA" id="ARBA00006432"/>
    </source>
</evidence>
<feature type="non-terminal residue" evidence="4">
    <location>
        <position position="1"/>
    </location>
</feature>
<protein>
    <recommendedName>
        <fullName evidence="3">AMP-binding enzyme C-terminal domain-containing protein</fullName>
    </recommendedName>
</protein>
<sequence>MTDKIEVIFVVKVVIITNTVTTDDCLCISGSIGYHNNIVATNETIDGDNYLHTGDLGYYDDHGNLYIVDRIKQLLKTDGCQVSPTELESIFVTHPSIKEVAVVGKPDEISGQLPTAFVVLKDKHRDIDCHEILEFVNSRITPLKRIRGGVHVIEE</sequence>
<reference evidence="4" key="1">
    <citation type="submission" date="2020-11" db="EMBL/GenBank/DDBJ databases">
        <authorList>
            <person name="Tran Van P."/>
        </authorList>
    </citation>
    <scope>NUCLEOTIDE SEQUENCE</scope>
</reference>
<name>A0A7R9MND9_9ACAR</name>
<evidence type="ECO:0000259" key="3">
    <source>
        <dbReference type="Pfam" id="PF13193"/>
    </source>
</evidence>
<dbReference type="PANTHER" id="PTHR24096:SF149">
    <property type="entry name" value="AMP-BINDING DOMAIN-CONTAINING PROTEIN-RELATED"/>
    <property type="match status" value="1"/>
</dbReference>
<dbReference type="Proteomes" id="UP000728032">
    <property type="component" value="Unassembled WGS sequence"/>
</dbReference>
<dbReference type="OrthoDB" id="6495516at2759"/>
<gene>
    <name evidence="4" type="ORF">ONB1V03_LOCUS19839</name>
</gene>
<keyword evidence="5" id="KW-1185">Reference proteome</keyword>
<evidence type="ECO:0000313" key="4">
    <source>
        <dbReference type="EMBL" id="CAD7663279.1"/>
    </source>
</evidence>
<dbReference type="SUPFAM" id="SSF56801">
    <property type="entry name" value="Acetyl-CoA synthetase-like"/>
    <property type="match status" value="1"/>
</dbReference>
<dbReference type="Gene3D" id="3.30.300.30">
    <property type="match status" value="1"/>
</dbReference>
<dbReference type="InterPro" id="IPR025110">
    <property type="entry name" value="AMP-bd_C"/>
</dbReference>
<evidence type="ECO:0000256" key="2">
    <source>
        <dbReference type="ARBA" id="ARBA00022598"/>
    </source>
</evidence>
<dbReference type="Pfam" id="PF13193">
    <property type="entry name" value="AMP-binding_C"/>
    <property type="match status" value="1"/>
</dbReference>
<dbReference type="AlphaFoldDB" id="A0A7R9MND9"/>
<comment type="similarity">
    <text evidence="1">Belongs to the ATP-dependent AMP-binding enzyme family.</text>
</comment>
<organism evidence="4">
    <name type="scientific">Oppiella nova</name>
    <dbReference type="NCBI Taxonomy" id="334625"/>
    <lineage>
        <taxon>Eukaryota</taxon>
        <taxon>Metazoa</taxon>
        <taxon>Ecdysozoa</taxon>
        <taxon>Arthropoda</taxon>
        <taxon>Chelicerata</taxon>
        <taxon>Arachnida</taxon>
        <taxon>Acari</taxon>
        <taxon>Acariformes</taxon>
        <taxon>Sarcoptiformes</taxon>
        <taxon>Oribatida</taxon>
        <taxon>Brachypylina</taxon>
        <taxon>Oppioidea</taxon>
        <taxon>Oppiidae</taxon>
        <taxon>Oppiella</taxon>
    </lineage>
</organism>
<dbReference type="InterPro" id="IPR042099">
    <property type="entry name" value="ANL_N_sf"/>
</dbReference>
<dbReference type="GO" id="GO:0016405">
    <property type="term" value="F:CoA-ligase activity"/>
    <property type="evidence" value="ECO:0007669"/>
    <property type="project" value="TreeGrafter"/>
</dbReference>
<accession>A0A7R9MND9</accession>
<proteinExistence type="inferred from homology"/>
<feature type="domain" description="AMP-binding enzyme C-terminal" evidence="3">
    <location>
        <begin position="86"/>
        <end position="154"/>
    </location>
</feature>
<dbReference type="PANTHER" id="PTHR24096">
    <property type="entry name" value="LONG-CHAIN-FATTY-ACID--COA LIGASE"/>
    <property type="match status" value="1"/>
</dbReference>
<keyword evidence="2" id="KW-0436">Ligase</keyword>
<evidence type="ECO:0000313" key="5">
    <source>
        <dbReference type="Proteomes" id="UP000728032"/>
    </source>
</evidence>